<dbReference type="InterPro" id="IPR017938">
    <property type="entry name" value="Riboflavin_synthase-like_b-brl"/>
</dbReference>
<evidence type="ECO:0000259" key="9">
    <source>
        <dbReference type="PROSITE" id="PS51384"/>
    </source>
</evidence>
<dbReference type="PROSITE" id="PS00197">
    <property type="entry name" value="2FE2S_FER_1"/>
    <property type="match status" value="1"/>
</dbReference>
<dbReference type="Gene3D" id="3.40.50.80">
    <property type="entry name" value="Nucleotide-binding domain of ferredoxin-NADP reductase (FNR) module"/>
    <property type="match status" value="1"/>
</dbReference>
<evidence type="ECO:0000256" key="3">
    <source>
        <dbReference type="ARBA" id="ARBA00022714"/>
    </source>
</evidence>
<feature type="domain" description="2Fe-2S ferredoxin-type" evidence="8">
    <location>
        <begin position="237"/>
        <end position="322"/>
    </location>
</feature>
<evidence type="ECO:0000256" key="5">
    <source>
        <dbReference type="ARBA" id="ARBA00023002"/>
    </source>
</evidence>
<name>A0ABP8XNA2_9PSEU</name>
<dbReference type="Pfam" id="PF00111">
    <property type="entry name" value="Fer2"/>
    <property type="match status" value="1"/>
</dbReference>
<evidence type="ECO:0000256" key="6">
    <source>
        <dbReference type="ARBA" id="ARBA00023004"/>
    </source>
</evidence>
<keyword evidence="6" id="KW-0408">Iron</keyword>
<dbReference type="Proteomes" id="UP001500325">
    <property type="component" value="Unassembled WGS sequence"/>
</dbReference>
<dbReference type="PROSITE" id="PS51384">
    <property type="entry name" value="FAD_FR"/>
    <property type="match status" value="1"/>
</dbReference>
<dbReference type="PANTHER" id="PTHR47354:SF1">
    <property type="entry name" value="CARNITINE MONOOXYGENASE REDUCTASE SUBUNIT"/>
    <property type="match status" value="1"/>
</dbReference>
<protein>
    <submittedName>
        <fullName evidence="10">PDR/VanB family oxidoreductase</fullName>
    </submittedName>
</protein>
<gene>
    <name evidence="10" type="ORF">GCM10023215_61430</name>
</gene>
<feature type="domain" description="FAD-binding FR-type" evidence="9">
    <location>
        <begin position="9"/>
        <end position="111"/>
    </location>
</feature>
<keyword evidence="2" id="KW-0285">Flavoprotein</keyword>
<evidence type="ECO:0000256" key="4">
    <source>
        <dbReference type="ARBA" id="ARBA00022723"/>
    </source>
</evidence>
<dbReference type="Gene3D" id="3.10.20.30">
    <property type="match status" value="1"/>
</dbReference>
<dbReference type="PROSITE" id="PS51085">
    <property type="entry name" value="2FE2S_FER_2"/>
    <property type="match status" value="1"/>
</dbReference>
<sequence length="322" mass="34632">MSRTTGAPEHEIDVEVTAREAVADGVVRLTLRPAAGTELPEWEPGAHLDLVLAPDLVRQYSLCGDRQDRESYQVAVLREPAGRGGSAHVHDAVEVGRVVRVRGPRNHFALAPASRYLFLAGGIGITPIVPMVAEAEKAGADWRLVYGGRSRESMAFRDELVERYGDRVSLQPQDEVGLLDLETLLGTPSEDTLVYCCGPEALLKAVEERCAAWPSGALHVERFAPKELPSTAEDGSFEVEFAQAGVTVTVPPRVSIVDAAAEAGVTIETSCREGTCGTCESVVLGGVPEHRDSLLTPEEQAENDVMFPCVSRAASPRLVIDR</sequence>
<comment type="cofactor">
    <cofactor evidence="1">
        <name>FAD</name>
        <dbReference type="ChEBI" id="CHEBI:57692"/>
    </cofactor>
</comment>
<dbReference type="InterPro" id="IPR012675">
    <property type="entry name" value="Beta-grasp_dom_sf"/>
</dbReference>
<keyword evidence="11" id="KW-1185">Reference proteome</keyword>
<evidence type="ECO:0000259" key="8">
    <source>
        <dbReference type="PROSITE" id="PS51085"/>
    </source>
</evidence>
<dbReference type="SUPFAM" id="SSF63380">
    <property type="entry name" value="Riboflavin synthase domain-like"/>
    <property type="match status" value="1"/>
</dbReference>
<comment type="caution">
    <text evidence="10">The sequence shown here is derived from an EMBL/GenBank/DDBJ whole genome shotgun (WGS) entry which is preliminary data.</text>
</comment>
<dbReference type="InterPro" id="IPR001433">
    <property type="entry name" value="OxRdtase_FAD/NAD-bd"/>
</dbReference>
<dbReference type="RefSeq" id="WP_345384292.1">
    <property type="nucleotide sequence ID" value="NZ_BAABIC010000031.1"/>
</dbReference>
<dbReference type="InterPro" id="IPR017927">
    <property type="entry name" value="FAD-bd_FR_type"/>
</dbReference>
<dbReference type="PRINTS" id="PR00409">
    <property type="entry name" value="PHDIOXRDTASE"/>
</dbReference>
<dbReference type="EMBL" id="BAABIC010000031">
    <property type="protein sequence ID" value="GAA4711040.1"/>
    <property type="molecule type" value="Genomic_DNA"/>
</dbReference>
<evidence type="ECO:0000313" key="11">
    <source>
        <dbReference type="Proteomes" id="UP001500325"/>
    </source>
</evidence>
<dbReference type="InterPro" id="IPR050415">
    <property type="entry name" value="MRET"/>
</dbReference>
<evidence type="ECO:0000256" key="2">
    <source>
        <dbReference type="ARBA" id="ARBA00022630"/>
    </source>
</evidence>
<dbReference type="Pfam" id="PF00175">
    <property type="entry name" value="NAD_binding_1"/>
    <property type="match status" value="1"/>
</dbReference>
<keyword evidence="7" id="KW-0411">Iron-sulfur</keyword>
<dbReference type="CDD" id="cd00207">
    <property type="entry name" value="fer2"/>
    <property type="match status" value="1"/>
</dbReference>
<dbReference type="Gene3D" id="2.40.30.10">
    <property type="entry name" value="Translation factors"/>
    <property type="match status" value="1"/>
</dbReference>
<organism evidence="10 11">
    <name type="scientific">Pseudonocardia yuanmonensis</name>
    <dbReference type="NCBI Taxonomy" id="1095914"/>
    <lineage>
        <taxon>Bacteria</taxon>
        <taxon>Bacillati</taxon>
        <taxon>Actinomycetota</taxon>
        <taxon>Actinomycetes</taxon>
        <taxon>Pseudonocardiales</taxon>
        <taxon>Pseudonocardiaceae</taxon>
        <taxon>Pseudonocardia</taxon>
    </lineage>
</organism>
<dbReference type="InterPro" id="IPR036010">
    <property type="entry name" value="2Fe-2S_ferredoxin-like_sf"/>
</dbReference>
<dbReference type="PANTHER" id="PTHR47354">
    <property type="entry name" value="NADH OXIDOREDUCTASE HCR"/>
    <property type="match status" value="1"/>
</dbReference>
<keyword evidence="4" id="KW-0479">Metal-binding</keyword>
<evidence type="ECO:0000256" key="7">
    <source>
        <dbReference type="ARBA" id="ARBA00023014"/>
    </source>
</evidence>
<proteinExistence type="predicted"/>
<evidence type="ECO:0000313" key="10">
    <source>
        <dbReference type="EMBL" id="GAA4711040.1"/>
    </source>
</evidence>
<evidence type="ECO:0000256" key="1">
    <source>
        <dbReference type="ARBA" id="ARBA00001974"/>
    </source>
</evidence>
<dbReference type="SUPFAM" id="SSF54292">
    <property type="entry name" value="2Fe-2S ferredoxin-like"/>
    <property type="match status" value="1"/>
</dbReference>
<dbReference type="InterPro" id="IPR039261">
    <property type="entry name" value="FNR_nucleotide-bd"/>
</dbReference>
<dbReference type="InterPro" id="IPR001041">
    <property type="entry name" value="2Fe-2S_ferredoxin-type"/>
</dbReference>
<dbReference type="InterPro" id="IPR006058">
    <property type="entry name" value="2Fe2S_fd_BS"/>
</dbReference>
<accession>A0ABP8XNA2</accession>
<keyword evidence="5" id="KW-0560">Oxidoreductase</keyword>
<keyword evidence="3" id="KW-0001">2Fe-2S</keyword>
<dbReference type="CDD" id="cd06185">
    <property type="entry name" value="PDR_like"/>
    <property type="match status" value="1"/>
</dbReference>
<reference evidence="11" key="1">
    <citation type="journal article" date="2019" name="Int. J. Syst. Evol. Microbiol.">
        <title>The Global Catalogue of Microorganisms (GCM) 10K type strain sequencing project: providing services to taxonomists for standard genome sequencing and annotation.</title>
        <authorList>
            <consortium name="The Broad Institute Genomics Platform"/>
            <consortium name="The Broad Institute Genome Sequencing Center for Infectious Disease"/>
            <person name="Wu L."/>
            <person name="Ma J."/>
        </authorList>
    </citation>
    <scope>NUCLEOTIDE SEQUENCE [LARGE SCALE GENOMIC DNA]</scope>
    <source>
        <strain evidence="11">JCM 18055</strain>
    </source>
</reference>
<dbReference type="SUPFAM" id="SSF52343">
    <property type="entry name" value="Ferredoxin reductase-like, C-terminal NADP-linked domain"/>
    <property type="match status" value="1"/>
</dbReference>